<dbReference type="InterPro" id="IPR050237">
    <property type="entry name" value="ATP-dep_AMP-bd_enzyme"/>
</dbReference>
<dbReference type="GO" id="GO:0004467">
    <property type="term" value="F:long-chain fatty acid-CoA ligase activity"/>
    <property type="evidence" value="ECO:0007669"/>
    <property type="project" value="UniProtKB-EC"/>
</dbReference>
<dbReference type="RefSeq" id="WP_121927380.1">
    <property type="nucleotide sequence ID" value="NZ_REGC01000002.1"/>
</dbReference>
<evidence type="ECO:0000313" key="3">
    <source>
        <dbReference type="EMBL" id="RMB63619.1"/>
    </source>
</evidence>
<evidence type="ECO:0000259" key="1">
    <source>
        <dbReference type="Pfam" id="PF00501"/>
    </source>
</evidence>
<dbReference type="Pfam" id="PF13193">
    <property type="entry name" value="AMP-binding_C"/>
    <property type="match status" value="1"/>
</dbReference>
<sequence>MSDHEYDATLTDFLATAVANFPHRPATFFEGETLSYKELDTRIAAAAGGLQEMGIRPGDRVALVLPNCPQHVIAFFAVLRLGAVVVEHNPHYTAHELAPLFAHHGARIALVWDQVTAVVNGLASTVIPVSLAVPLPLSGAPVPHRQAMLADAALILYTSGTTGQPKGVVLTHRNLAANCLQLEAQADLRPGHERFLATLPMFHSYGLTMSVLLAVRCAAEIILLPSPRPAAVVSALTQHRPTWMPGVPTIYERAMSEPATGSEAGATAKPAAEQTADLGGVRYAISGAASLPARIIEPWQDRTGGMLVEGYGLTEASPVLTINPLNEERRVGTIGKPLSNTELRIGDPTDLDHSLPDGTPGEILARGPQVFACYLDNPTATREAFHGDWLRTGDLGVREADGHFRLVGRIKEVIITGGFNVYPSEVEHALLSHPTVSQAAVAGVPRADGSEDVAACLVLHPGTTFDATALREHCRGLLARYKVPRHFVIRKELPTDQLGKLRRHEVREILLADVSR</sequence>
<dbReference type="EMBL" id="REGC01000002">
    <property type="protein sequence ID" value="RMB63619.1"/>
    <property type="molecule type" value="Genomic_DNA"/>
</dbReference>
<gene>
    <name evidence="3" type="ORF">D9543_02055</name>
</gene>
<dbReference type="EC" id="6.2.1.3" evidence="3"/>
<dbReference type="InterPro" id="IPR020845">
    <property type="entry name" value="AMP-binding_CS"/>
</dbReference>
<dbReference type="Pfam" id="PF00501">
    <property type="entry name" value="AMP-binding"/>
    <property type="match status" value="1"/>
</dbReference>
<comment type="caution">
    <text evidence="3">The sequence shown here is derived from an EMBL/GenBank/DDBJ whole genome shotgun (WGS) entry which is preliminary data.</text>
</comment>
<feature type="domain" description="AMP-binding enzyme C-terminal" evidence="2">
    <location>
        <begin position="425"/>
        <end position="500"/>
    </location>
</feature>
<dbReference type="Gene3D" id="3.40.50.12780">
    <property type="entry name" value="N-terminal domain of ligase-like"/>
    <property type="match status" value="1"/>
</dbReference>
<accession>A0A3M0GR03</accession>
<dbReference type="InterPro" id="IPR000873">
    <property type="entry name" value="AMP-dep_synth/lig_dom"/>
</dbReference>
<dbReference type="InterPro" id="IPR025110">
    <property type="entry name" value="AMP-bd_C"/>
</dbReference>
<reference evidence="3 4" key="1">
    <citation type="submission" date="2018-10" db="EMBL/GenBank/DDBJ databases">
        <title>Corynebacterium macginleyi genome sequencing and assembly of the type strain and two clinical samples.</title>
        <authorList>
            <person name="Bernier A.-M."/>
            <person name="Bernard K."/>
        </authorList>
    </citation>
    <scope>NUCLEOTIDE SEQUENCE [LARGE SCALE GENOMIC DNA]</scope>
    <source>
        <strain evidence="3 4">NML 120205</strain>
    </source>
</reference>
<name>A0A3M0GR03_9CORY</name>
<dbReference type="PANTHER" id="PTHR43767:SF1">
    <property type="entry name" value="NONRIBOSOMAL PEPTIDE SYNTHASE PES1 (EUROFUNG)-RELATED"/>
    <property type="match status" value="1"/>
</dbReference>
<dbReference type="AlphaFoldDB" id="A0A3M0GR03"/>
<dbReference type="PROSITE" id="PS00455">
    <property type="entry name" value="AMP_BINDING"/>
    <property type="match status" value="1"/>
</dbReference>
<feature type="domain" description="AMP-dependent synthetase/ligase" evidence="1">
    <location>
        <begin position="16"/>
        <end position="375"/>
    </location>
</feature>
<evidence type="ECO:0000259" key="2">
    <source>
        <dbReference type="Pfam" id="PF13193"/>
    </source>
</evidence>
<dbReference type="InterPro" id="IPR045851">
    <property type="entry name" value="AMP-bd_C_sf"/>
</dbReference>
<dbReference type="PANTHER" id="PTHR43767">
    <property type="entry name" value="LONG-CHAIN-FATTY-ACID--COA LIGASE"/>
    <property type="match status" value="1"/>
</dbReference>
<keyword evidence="3" id="KW-0436">Ligase</keyword>
<dbReference type="CDD" id="cd05936">
    <property type="entry name" value="FC-FACS_FadD_like"/>
    <property type="match status" value="1"/>
</dbReference>
<dbReference type="Gene3D" id="3.30.300.30">
    <property type="match status" value="1"/>
</dbReference>
<dbReference type="InterPro" id="IPR042099">
    <property type="entry name" value="ANL_N_sf"/>
</dbReference>
<evidence type="ECO:0000313" key="4">
    <source>
        <dbReference type="Proteomes" id="UP000270649"/>
    </source>
</evidence>
<dbReference type="SUPFAM" id="SSF56801">
    <property type="entry name" value="Acetyl-CoA synthetase-like"/>
    <property type="match status" value="1"/>
</dbReference>
<organism evidence="3 4">
    <name type="scientific">Corynebacterium macginleyi</name>
    <dbReference type="NCBI Taxonomy" id="38290"/>
    <lineage>
        <taxon>Bacteria</taxon>
        <taxon>Bacillati</taxon>
        <taxon>Actinomycetota</taxon>
        <taxon>Actinomycetes</taxon>
        <taxon>Mycobacteriales</taxon>
        <taxon>Corynebacteriaceae</taxon>
        <taxon>Corynebacterium</taxon>
    </lineage>
</organism>
<proteinExistence type="predicted"/>
<protein>
    <submittedName>
        <fullName evidence="3">Long-chain fatty acid--CoA ligase</fullName>
        <ecNumber evidence="3">6.2.1.3</ecNumber>
    </submittedName>
</protein>
<dbReference type="Proteomes" id="UP000270649">
    <property type="component" value="Unassembled WGS sequence"/>
</dbReference>